<feature type="domain" description="HTH cro/C1-type" evidence="1">
    <location>
        <begin position="10"/>
        <end position="64"/>
    </location>
</feature>
<dbReference type="Proteomes" id="UP000472355">
    <property type="component" value="Unassembled WGS sequence"/>
</dbReference>
<dbReference type="PROSITE" id="PS50943">
    <property type="entry name" value="HTH_CROC1"/>
    <property type="match status" value="1"/>
</dbReference>
<dbReference type="Gene3D" id="1.10.260.40">
    <property type="entry name" value="lambda repressor-like DNA-binding domains"/>
    <property type="match status" value="1"/>
</dbReference>
<dbReference type="AlphaFoldDB" id="A0A6M0SSX2"/>
<proteinExistence type="predicted"/>
<evidence type="ECO:0000313" key="2">
    <source>
        <dbReference type="EMBL" id="NFA44361.1"/>
    </source>
</evidence>
<evidence type="ECO:0000313" key="3">
    <source>
        <dbReference type="EMBL" id="NFA44370.1"/>
    </source>
</evidence>
<dbReference type="RefSeq" id="WP_205449038.1">
    <property type="nucleotide sequence ID" value="NZ_QQAE01000117.1"/>
</dbReference>
<gene>
    <name evidence="2" type="ORF">EXM65_17795</name>
    <name evidence="3" type="ORF">EXM65_17850</name>
</gene>
<sequence length="70" mass="8516">MDVKNIISFLRQKRIKMEITQDQMSKYLKCNRKSYWNLEKGLKKLILKDFILICEKLQIKPNEVLKEMNL</sequence>
<accession>A0A6M0SSX2</accession>
<evidence type="ECO:0000313" key="4">
    <source>
        <dbReference type="Proteomes" id="UP000472355"/>
    </source>
</evidence>
<organism evidence="2 4">
    <name type="scientific">Clostridium botulinum</name>
    <dbReference type="NCBI Taxonomy" id="1491"/>
    <lineage>
        <taxon>Bacteria</taxon>
        <taxon>Bacillati</taxon>
        <taxon>Bacillota</taxon>
        <taxon>Clostridia</taxon>
        <taxon>Eubacteriales</taxon>
        <taxon>Clostridiaceae</taxon>
        <taxon>Clostridium</taxon>
    </lineage>
</organism>
<dbReference type="InterPro" id="IPR001387">
    <property type="entry name" value="Cro/C1-type_HTH"/>
</dbReference>
<dbReference type="SUPFAM" id="SSF47413">
    <property type="entry name" value="lambda repressor-like DNA-binding domains"/>
    <property type="match status" value="1"/>
</dbReference>
<comment type="caution">
    <text evidence="2">The sequence shown here is derived from an EMBL/GenBank/DDBJ whole genome shotgun (WGS) entry which is preliminary data.</text>
</comment>
<protein>
    <submittedName>
        <fullName evidence="2">XRE family transcriptional regulator</fullName>
    </submittedName>
</protein>
<dbReference type="EMBL" id="SGKU01000076">
    <property type="protein sequence ID" value="NFA44370.1"/>
    <property type="molecule type" value="Genomic_DNA"/>
</dbReference>
<evidence type="ECO:0000259" key="1">
    <source>
        <dbReference type="PROSITE" id="PS50943"/>
    </source>
</evidence>
<dbReference type="CDD" id="cd00093">
    <property type="entry name" value="HTH_XRE"/>
    <property type="match status" value="1"/>
</dbReference>
<reference evidence="2 4" key="1">
    <citation type="submission" date="2019-02" db="EMBL/GenBank/DDBJ databases">
        <title>Genome sequencing of Clostridium botulinum clinical isolates.</title>
        <authorList>
            <person name="Brunt J."/>
            <person name="Van Vliet A.H.M."/>
            <person name="Stringer S.C."/>
            <person name="Grant K.A."/>
            <person name="Carter A.C."/>
            <person name="Peck M.W."/>
        </authorList>
    </citation>
    <scope>NUCLEOTIDE SEQUENCE [LARGE SCALE GENOMIC DNA]</scope>
    <source>
        <strain evidence="2 4">H113700579</strain>
    </source>
</reference>
<name>A0A6M0SSX2_CLOBO</name>
<dbReference type="GO" id="GO:0003677">
    <property type="term" value="F:DNA binding"/>
    <property type="evidence" value="ECO:0007669"/>
    <property type="project" value="InterPro"/>
</dbReference>
<dbReference type="InterPro" id="IPR010982">
    <property type="entry name" value="Lambda_DNA-bd_dom_sf"/>
</dbReference>
<dbReference type="EMBL" id="SGKU01000076">
    <property type="protein sequence ID" value="NFA44361.1"/>
    <property type="molecule type" value="Genomic_DNA"/>
</dbReference>